<protein>
    <recommendedName>
        <fullName evidence="1">Mannosylglycerate hydrolase MGH1-like glycoside hydrolase domain-containing protein</fullName>
    </recommendedName>
</protein>
<dbReference type="Gene3D" id="1.50.10.10">
    <property type="match status" value="1"/>
</dbReference>
<reference evidence="2 3" key="1">
    <citation type="submission" date="2017-01" db="EMBL/GenBank/DDBJ databases">
        <authorList>
            <person name="Erauso G."/>
        </authorList>
    </citation>
    <scope>NUCLEOTIDE SEQUENCE [LARGE SCALE GENOMIC DNA]</scope>
    <source>
        <strain evidence="2">MESINF1</strain>
    </source>
</reference>
<dbReference type="SUPFAM" id="SSF48208">
    <property type="entry name" value="Six-hairpin glycosidases"/>
    <property type="match status" value="1"/>
</dbReference>
<keyword evidence="3" id="KW-1185">Reference proteome</keyword>
<dbReference type="Proteomes" id="UP000250796">
    <property type="component" value="Chromosome MESINF"/>
</dbReference>
<name>A0A7Z7LH29_9BACT</name>
<proteinExistence type="predicted"/>
<gene>
    <name evidence="2" type="ORF">MESINF_2407</name>
</gene>
<dbReference type="AlphaFoldDB" id="A0A7Z7LH29"/>
<accession>A0A7Z7LH29</accession>
<organism evidence="2 3">
    <name type="scientific">Mesotoga infera</name>
    <dbReference type="NCBI Taxonomy" id="1236046"/>
    <lineage>
        <taxon>Bacteria</taxon>
        <taxon>Thermotogati</taxon>
        <taxon>Thermotogota</taxon>
        <taxon>Thermotogae</taxon>
        <taxon>Kosmotogales</taxon>
        <taxon>Kosmotogaceae</taxon>
        <taxon>Mesotoga</taxon>
    </lineage>
</organism>
<dbReference type="KEGG" id="minf:MESINF_2407"/>
<feature type="domain" description="Mannosylglycerate hydrolase MGH1-like glycoside hydrolase" evidence="1">
    <location>
        <begin position="330"/>
        <end position="665"/>
    </location>
</feature>
<evidence type="ECO:0000259" key="1">
    <source>
        <dbReference type="Pfam" id="PF22422"/>
    </source>
</evidence>
<dbReference type="RefSeq" id="WP_169699976.1">
    <property type="nucleotide sequence ID" value="NZ_LS974202.1"/>
</dbReference>
<dbReference type="InterPro" id="IPR008928">
    <property type="entry name" value="6-hairpin_glycosidase_sf"/>
</dbReference>
<dbReference type="InterPro" id="IPR012341">
    <property type="entry name" value="6hp_glycosidase-like_sf"/>
</dbReference>
<dbReference type="GO" id="GO:0005975">
    <property type="term" value="P:carbohydrate metabolic process"/>
    <property type="evidence" value="ECO:0007669"/>
    <property type="project" value="InterPro"/>
</dbReference>
<dbReference type="EMBL" id="LS974202">
    <property type="protein sequence ID" value="SSC13847.1"/>
    <property type="molecule type" value="Genomic_DNA"/>
</dbReference>
<sequence>MEIDVLKMLERRDKWYLGGGNRLLWTPPFPLHLDRPGAWDFVSYFDLRIDPGYTISVVDWGVPVDFVCVDKLWNPATLRSLFRSGDLEMLEEKALLKEDFLVSRVTLKNNSKEAKELDIVVWTAQQCSDSDSEVDTEIIDVADSGIVFKKRLVKPRRRPYPAYVILALEGKESHNVSFSERTGNLPNFRLSPFYEKLGNDGLIERIDTNGINREGLLYIGLYRKVKLAPGNEAIFNCGLGAAPDVEEVVKAARKSLACDPVEESRRNWESYFRSLPQFSIGEPYLQKYYYYRWYGLKLFTSSVNESFMKHPAIAEGLDYFRAFITYSAQCHMLETRWSASPEVAMGSLLNFIENQRDDGSFAGHIYVNQLQENGFYHADWGRAVMELYRIHPDRFFIERIYGPMKKYLGYFDRVRDRENSGLYDVVDQFETGQEYMSRYTVVDPMADRYGWINNIRLKGVDATVYVYNLKKALAWMAGLLGLKEERKLFEESAAKTKKAVLELMWDDHEEIFYDVNPVDFKRTGVKAAVCFYPYMTDIVDESHLPGLKKHLLNPDEFWTEYPVVSTSVDDRLFSQWAEWKGKRHNCPWNGRVWPMTNSHMVDVLGFCARRFDDRLLREKTVELVKKFIKMMYYEGDIERPNCFEHYNPFNGKACVYRGVDDYQHSWVVDLLFRYLAGIDFTENGLTLDPFPFGIDFELDNLTIAGKKLRIRSSKGIFEAEYNGKTINRL</sequence>
<dbReference type="Pfam" id="PF22422">
    <property type="entry name" value="MGH1-like_GH"/>
    <property type="match status" value="1"/>
</dbReference>
<evidence type="ECO:0000313" key="3">
    <source>
        <dbReference type="Proteomes" id="UP000250796"/>
    </source>
</evidence>
<dbReference type="InterPro" id="IPR054491">
    <property type="entry name" value="MGH1-like_GH"/>
</dbReference>
<evidence type="ECO:0000313" key="2">
    <source>
        <dbReference type="EMBL" id="SSC13847.1"/>
    </source>
</evidence>